<accession>A0A9D2KQV3</accession>
<proteinExistence type="inferred from homology"/>
<dbReference type="PANTHER" id="PTHR30629">
    <property type="entry name" value="PROPHAGE INTEGRASE"/>
    <property type="match status" value="1"/>
</dbReference>
<feature type="region of interest" description="Disordered" evidence="3">
    <location>
        <begin position="79"/>
        <end position="114"/>
    </location>
</feature>
<dbReference type="InterPro" id="IPR038488">
    <property type="entry name" value="Integrase_DNA-bd_sf"/>
</dbReference>
<dbReference type="GO" id="GO:0003677">
    <property type="term" value="F:DNA binding"/>
    <property type="evidence" value="ECO:0007669"/>
    <property type="project" value="UniProtKB-KW"/>
</dbReference>
<evidence type="ECO:0000256" key="3">
    <source>
        <dbReference type="SAM" id="MobiDB-lite"/>
    </source>
</evidence>
<dbReference type="PANTHER" id="PTHR30629:SF2">
    <property type="entry name" value="PROPHAGE INTEGRASE INTS-RELATED"/>
    <property type="match status" value="1"/>
</dbReference>
<dbReference type="InterPro" id="IPR025166">
    <property type="entry name" value="Integrase_DNA_bind_dom"/>
</dbReference>
<sequence length="114" mass="12466">MALTDRQIKALQPEDRPRRYHDAGSVPGLYIEVSPSGGKWWRFSFSLHGKARLMSLGVYPEVSLKAAWLAAREARQMVAEGSRSQKGREGGARRSSLCAGGGRRMAVRPGRGGL</sequence>
<organism evidence="5 6">
    <name type="scientific">Candidatus Desulfovibrio intestinavium</name>
    <dbReference type="NCBI Taxonomy" id="2838534"/>
    <lineage>
        <taxon>Bacteria</taxon>
        <taxon>Pseudomonadati</taxon>
        <taxon>Thermodesulfobacteriota</taxon>
        <taxon>Desulfovibrionia</taxon>
        <taxon>Desulfovibrionales</taxon>
        <taxon>Desulfovibrionaceae</taxon>
        <taxon>Desulfovibrio</taxon>
    </lineage>
</organism>
<evidence type="ECO:0000313" key="5">
    <source>
        <dbReference type="EMBL" id="HJA78944.1"/>
    </source>
</evidence>
<protein>
    <submittedName>
        <fullName evidence="5">Arm DNA-binding domain-containing protein</fullName>
    </submittedName>
</protein>
<keyword evidence="2" id="KW-0229">DNA integration</keyword>
<evidence type="ECO:0000256" key="1">
    <source>
        <dbReference type="ARBA" id="ARBA00008857"/>
    </source>
</evidence>
<evidence type="ECO:0000259" key="4">
    <source>
        <dbReference type="Pfam" id="PF13356"/>
    </source>
</evidence>
<evidence type="ECO:0000313" key="6">
    <source>
        <dbReference type="Proteomes" id="UP000823821"/>
    </source>
</evidence>
<dbReference type="EMBL" id="DWZD01000034">
    <property type="protein sequence ID" value="HJA78944.1"/>
    <property type="molecule type" value="Genomic_DNA"/>
</dbReference>
<comment type="similarity">
    <text evidence="1">Belongs to the 'phage' integrase family.</text>
</comment>
<name>A0A9D2KQV3_9BACT</name>
<dbReference type="Pfam" id="PF13356">
    <property type="entry name" value="Arm-DNA-bind_3"/>
    <property type="match status" value="1"/>
</dbReference>
<dbReference type="Proteomes" id="UP000823821">
    <property type="component" value="Unassembled WGS sequence"/>
</dbReference>
<dbReference type="GO" id="GO:0015074">
    <property type="term" value="P:DNA integration"/>
    <property type="evidence" value="ECO:0007669"/>
    <property type="project" value="UniProtKB-KW"/>
</dbReference>
<comment type="caution">
    <text evidence="5">The sequence shown here is derived from an EMBL/GenBank/DDBJ whole genome shotgun (WGS) entry which is preliminary data.</text>
</comment>
<dbReference type="AlphaFoldDB" id="A0A9D2KQV3"/>
<evidence type="ECO:0000256" key="2">
    <source>
        <dbReference type="ARBA" id="ARBA00022908"/>
    </source>
</evidence>
<dbReference type="InterPro" id="IPR050808">
    <property type="entry name" value="Phage_Integrase"/>
</dbReference>
<reference evidence="5" key="1">
    <citation type="journal article" date="2021" name="PeerJ">
        <title>Extensive microbial diversity within the chicken gut microbiome revealed by metagenomics and culture.</title>
        <authorList>
            <person name="Gilroy R."/>
            <person name="Ravi A."/>
            <person name="Getino M."/>
            <person name="Pursley I."/>
            <person name="Horton D.L."/>
            <person name="Alikhan N.F."/>
            <person name="Baker D."/>
            <person name="Gharbi K."/>
            <person name="Hall N."/>
            <person name="Watson M."/>
            <person name="Adriaenssens E.M."/>
            <person name="Foster-Nyarko E."/>
            <person name="Jarju S."/>
            <person name="Secka A."/>
            <person name="Antonio M."/>
            <person name="Oren A."/>
            <person name="Chaudhuri R.R."/>
            <person name="La Ragione R."/>
            <person name="Hildebrand F."/>
            <person name="Pallen M.J."/>
        </authorList>
    </citation>
    <scope>NUCLEOTIDE SEQUENCE</scope>
    <source>
        <strain evidence="5">5032</strain>
    </source>
</reference>
<dbReference type="Gene3D" id="3.30.160.390">
    <property type="entry name" value="Integrase, DNA-binding domain"/>
    <property type="match status" value="1"/>
</dbReference>
<gene>
    <name evidence="5" type="ORF">H9784_05150</name>
</gene>
<feature type="region of interest" description="Disordered" evidence="3">
    <location>
        <begin position="1"/>
        <end position="24"/>
    </location>
</feature>
<reference evidence="5" key="2">
    <citation type="submission" date="2021-04" db="EMBL/GenBank/DDBJ databases">
        <authorList>
            <person name="Gilroy R."/>
        </authorList>
    </citation>
    <scope>NUCLEOTIDE SEQUENCE</scope>
    <source>
        <strain evidence="5">5032</strain>
    </source>
</reference>
<keyword evidence="5" id="KW-0238">DNA-binding</keyword>
<feature type="domain" description="Integrase DNA-binding" evidence="4">
    <location>
        <begin position="3"/>
        <end position="82"/>
    </location>
</feature>
<feature type="compositionally biased region" description="Basic and acidic residues" evidence="3">
    <location>
        <begin position="1"/>
        <end position="22"/>
    </location>
</feature>